<organism evidence="1 2">
    <name type="scientific">Rhizoclosmatium globosum</name>
    <dbReference type="NCBI Taxonomy" id="329046"/>
    <lineage>
        <taxon>Eukaryota</taxon>
        <taxon>Fungi</taxon>
        <taxon>Fungi incertae sedis</taxon>
        <taxon>Chytridiomycota</taxon>
        <taxon>Chytridiomycota incertae sedis</taxon>
        <taxon>Chytridiomycetes</taxon>
        <taxon>Chytridiales</taxon>
        <taxon>Chytriomycetaceae</taxon>
        <taxon>Rhizoclosmatium</taxon>
    </lineage>
</organism>
<protein>
    <recommendedName>
        <fullName evidence="3">Transcription factor domain-containing protein</fullName>
    </recommendedName>
</protein>
<dbReference type="AlphaFoldDB" id="A0A1Y2CZG4"/>
<reference evidence="1 2" key="1">
    <citation type="submission" date="2016-07" db="EMBL/GenBank/DDBJ databases">
        <title>Pervasive Adenine N6-methylation of Active Genes in Fungi.</title>
        <authorList>
            <consortium name="DOE Joint Genome Institute"/>
            <person name="Mondo S.J."/>
            <person name="Dannebaum R.O."/>
            <person name="Kuo R.C."/>
            <person name="Labutti K."/>
            <person name="Haridas S."/>
            <person name="Kuo A."/>
            <person name="Salamov A."/>
            <person name="Ahrendt S.R."/>
            <person name="Lipzen A."/>
            <person name="Sullivan W."/>
            <person name="Andreopoulos W.B."/>
            <person name="Clum A."/>
            <person name="Lindquist E."/>
            <person name="Daum C."/>
            <person name="Ramamoorthy G.K."/>
            <person name="Gryganskyi A."/>
            <person name="Culley D."/>
            <person name="Magnuson J.K."/>
            <person name="James T.Y."/>
            <person name="O'Malley M.A."/>
            <person name="Stajich J.E."/>
            <person name="Spatafora J.W."/>
            <person name="Visel A."/>
            <person name="Grigoriev I.V."/>
        </authorList>
    </citation>
    <scope>NUCLEOTIDE SEQUENCE [LARGE SCALE GENOMIC DNA]</scope>
    <source>
        <strain evidence="1 2">JEL800</strain>
    </source>
</reference>
<proteinExistence type="predicted"/>
<gene>
    <name evidence="1" type="ORF">BCR33DRAFT_316830</name>
</gene>
<keyword evidence="2" id="KW-1185">Reference proteome</keyword>
<dbReference type="CDD" id="cd12148">
    <property type="entry name" value="fungal_TF_MHR"/>
    <property type="match status" value="1"/>
</dbReference>
<dbReference type="OrthoDB" id="2152933at2759"/>
<name>A0A1Y2CZG4_9FUNG</name>
<dbReference type="EMBL" id="MCGO01000003">
    <property type="protein sequence ID" value="ORY52390.1"/>
    <property type="molecule type" value="Genomic_DNA"/>
</dbReference>
<accession>A0A1Y2CZG4</accession>
<comment type="caution">
    <text evidence="1">The sequence shown here is derived from an EMBL/GenBank/DDBJ whole genome shotgun (WGS) entry which is preliminary data.</text>
</comment>
<evidence type="ECO:0008006" key="3">
    <source>
        <dbReference type="Google" id="ProtNLM"/>
    </source>
</evidence>
<dbReference type="Proteomes" id="UP000193642">
    <property type="component" value="Unassembled WGS sequence"/>
</dbReference>
<evidence type="ECO:0000313" key="2">
    <source>
        <dbReference type="Proteomes" id="UP000193642"/>
    </source>
</evidence>
<evidence type="ECO:0000313" key="1">
    <source>
        <dbReference type="EMBL" id="ORY52390.1"/>
    </source>
</evidence>
<sequence>MAVGEPIQAPTAEEWIIASQLITSMKYSLLCYADMALLENFTVIPSSLRFSLCAQGALAIDPKLAFHYYNLARKAIVRDSQQPNQYSAITYILLSNFLTQNGHPMLAGVHFSKAIATLFACKLNYDPDFVVPTATDTEKENRRHLFWIMYFLAKNVEIAVAKYPFRPIDCSKVKFAKKPNSTKPLWESPSNEIATVCYISGILDLIREATQLWHKVPSNILEITNSPILSTLRTRLQILQTQIPGHLIVSADKYLEFTTIFLGREIVSDALITTIYYYSAVSVMNRPILYLTKYLPSNSPYLVPLGPIIMSTLLESLLAAETVVGLVSWLLHQCRLGLDGEGGTFRESLWRDMTLSSLNMFEAVISLWFALTQTQSFWWNLVSTTASGPNNPNIVQVMDLNRRIRLRTQVLDVLQTLKDLETSLACAVSDRIYYANFQSTNFITPMVSCIVKMVEQMEDVEKLVGGFRRRKRRRWKVWQ</sequence>